<dbReference type="OrthoDB" id="5185945at2"/>
<keyword evidence="2" id="KW-1185">Reference proteome</keyword>
<dbReference type="Pfam" id="PF11253">
    <property type="entry name" value="DUF3052"/>
    <property type="match status" value="1"/>
</dbReference>
<organism evidence="1 2">
    <name type="scientific">Lapillicoccus jejuensis</name>
    <dbReference type="NCBI Taxonomy" id="402171"/>
    <lineage>
        <taxon>Bacteria</taxon>
        <taxon>Bacillati</taxon>
        <taxon>Actinomycetota</taxon>
        <taxon>Actinomycetes</taxon>
        <taxon>Micrococcales</taxon>
        <taxon>Intrasporangiaceae</taxon>
        <taxon>Lapillicoccus</taxon>
    </lineage>
</organism>
<sequence length="142" mass="15124">MTPTAEAAPLDAGLRRLGFAPGQVVQELGWDEDADNDLRYAVEDVVGSDLEDEDYGDVAEAVLLWFRDGDGDLVDTLVDCLTNLADEGFIVLLTPRADREGAVQASDVEESAVTAGLHTAGVANVSPDWLAVRLVSPKGARR</sequence>
<proteinExistence type="predicted"/>
<evidence type="ECO:0000313" key="1">
    <source>
        <dbReference type="EMBL" id="TQJ10769.1"/>
    </source>
</evidence>
<reference evidence="1 2" key="1">
    <citation type="submission" date="2019-06" db="EMBL/GenBank/DDBJ databases">
        <title>Sequencing the genomes of 1000 actinobacteria strains.</title>
        <authorList>
            <person name="Klenk H.-P."/>
        </authorList>
    </citation>
    <scope>NUCLEOTIDE SEQUENCE [LARGE SCALE GENOMIC DNA]</scope>
    <source>
        <strain evidence="1 2">DSM 18607</strain>
    </source>
</reference>
<protein>
    <submittedName>
        <fullName evidence="1">DUF3052 family protein</fullName>
    </submittedName>
</protein>
<comment type="caution">
    <text evidence="1">The sequence shown here is derived from an EMBL/GenBank/DDBJ whole genome shotgun (WGS) entry which is preliminary data.</text>
</comment>
<dbReference type="InterPro" id="IPR021412">
    <property type="entry name" value="DUF3052"/>
</dbReference>
<dbReference type="Proteomes" id="UP000317893">
    <property type="component" value="Unassembled WGS sequence"/>
</dbReference>
<accession>A0A542E655</accession>
<dbReference type="RefSeq" id="WP_141849948.1">
    <property type="nucleotide sequence ID" value="NZ_BAAAPR010000010.1"/>
</dbReference>
<gene>
    <name evidence="1" type="ORF">FB458_3908</name>
</gene>
<name>A0A542E655_9MICO</name>
<dbReference type="EMBL" id="VFMN01000001">
    <property type="protein sequence ID" value="TQJ10769.1"/>
    <property type="molecule type" value="Genomic_DNA"/>
</dbReference>
<dbReference type="AlphaFoldDB" id="A0A542E655"/>
<evidence type="ECO:0000313" key="2">
    <source>
        <dbReference type="Proteomes" id="UP000317893"/>
    </source>
</evidence>